<dbReference type="AlphaFoldDB" id="A0A1Y5SPU4"/>
<proteinExistence type="predicted"/>
<feature type="transmembrane region" description="Helical" evidence="1">
    <location>
        <begin position="47"/>
        <end position="75"/>
    </location>
</feature>
<sequence>MNKAFKRAAFAAPAMLAATPALAQAVEETAMTLDQRINDVFASSTGWFVNLIFSNFPGTSFPWIVAWLVVGATVFTV</sequence>
<keyword evidence="1" id="KW-0472">Membrane</keyword>
<gene>
    <name evidence="3" type="ORF">ROA7023_01817</name>
</gene>
<keyword evidence="2" id="KW-0732">Signal</keyword>
<name>A0A1Y5SPU4_9RHOB</name>
<dbReference type="Proteomes" id="UP000193900">
    <property type="component" value="Unassembled WGS sequence"/>
</dbReference>
<feature type="signal peptide" evidence="2">
    <location>
        <begin position="1"/>
        <end position="23"/>
    </location>
</feature>
<feature type="chain" id="PRO_5011000822" evidence="2">
    <location>
        <begin position="24"/>
        <end position="77"/>
    </location>
</feature>
<accession>A0A1Y5SPU4</accession>
<dbReference type="EMBL" id="FWFZ01000007">
    <property type="protein sequence ID" value="SLN44391.1"/>
    <property type="molecule type" value="Genomic_DNA"/>
</dbReference>
<organism evidence="3 4">
    <name type="scientific">Roseisalinus antarcticus</name>
    <dbReference type="NCBI Taxonomy" id="254357"/>
    <lineage>
        <taxon>Bacteria</taxon>
        <taxon>Pseudomonadati</taxon>
        <taxon>Pseudomonadota</taxon>
        <taxon>Alphaproteobacteria</taxon>
        <taxon>Rhodobacterales</taxon>
        <taxon>Roseobacteraceae</taxon>
        <taxon>Roseisalinus</taxon>
    </lineage>
</organism>
<keyword evidence="4" id="KW-1185">Reference proteome</keyword>
<evidence type="ECO:0000313" key="3">
    <source>
        <dbReference type="EMBL" id="SLN44391.1"/>
    </source>
</evidence>
<keyword evidence="1" id="KW-1133">Transmembrane helix</keyword>
<evidence type="ECO:0000256" key="1">
    <source>
        <dbReference type="SAM" id="Phobius"/>
    </source>
</evidence>
<evidence type="ECO:0000256" key="2">
    <source>
        <dbReference type="SAM" id="SignalP"/>
    </source>
</evidence>
<reference evidence="3 4" key="1">
    <citation type="submission" date="2017-03" db="EMBL/GenBank/DDBJ databases">
        <authorList>
            <person name="Afonso C.L."/>
            <person name="Miller P.J."/>
            <person name="Scott M.A."/>
            <person name="Spackman E."/>
            <person name="Goraichik I."/>
            <person name="Dimitrov K.M."/>
            <person name="Suarez D.L."/>
            <person name="Swayne D.E."/>
        </authorList>
    </citation>
    <scope>NUCLEOTIDE SEQUENCE [LARGE SCALE GENOMIC DNA]</scope>
    <source>
        <strain evidence="3 4">CECT 7023</strain>
    </source>
</reference>
<keyword evidence="1" id="KW-0812">Transmembrane</keyword>
<evidence type="ECO:0000313" key="4">
    <source>
        <dbReference type="Proteomes" id="UP000193900"/>
    </source>
</evidence>
<protein>
    <submittedName>
        <fullName evidence="3">Uncharacterized protein</fullName>
    </submittedName>
</protein>